<name>A0A8S2T112_9BILA</name>
<evidence type="ECO:0000313" key="2">
    <source>
        <dbReference type="EMBL" id="CAF4255914.1"/>
    </source>
</evidence>
<sequence>LCILGPAMTRAPDIFLEVAPNVLQLIPPSTNRLPGSISRFLNPFLNDDDHHAQRNTLMGPLLLHARPATSQTTTDQNSQMHSTRSITSSSTTTTTNDTVGELAERLLVDLL</sequence>
<feature type="non-terminal residue" evidence="2">
    <location>
        <position position="111"/>
    </location>
</feature>
<feature type="non-terminal residue" evidence="2">
    <location>
        <position position="1"/>
    </location>
</feature>
<feature type="compositionally biased region" description="Polar residues" evidence="1">
    <location>
        <begin position="68"/>
        <end position="81"/>
    </location>
</feature>
<dbReference type="Proteomes" id="UP000676336">
    <property type="component" value="Unassembled WGS sequence"/>
</dbReference>
<organism evidence="2 3">
    <name type="scientific">Rotaria magnacalcarata</name>
    <dbReference type="NCBI Taxonomy" id="392030"/>
    <lineage>
        <taxon>Eukaryota</taxon>
        <taxon>Metazoa</taxon>
        <taxon>Spiralia</taxon>
        <taxon>Gnathifera</taxon>
        <taxon>Rotifera</taxon>
        <taxon>Eurotatoria</taxon>
        <taxon>Bdelloidea</taxon>
        <taxon>Philodinida</taxon>
        <taxon>Philodinidae</taxon>
        <taxon>Rotaria</taxon>
    </lineage>
</organism>
<dbReference type="AlphaFoldDB" id="A0A8S2T112"/>
<reference evidence="2" key="1">
    <citation type="submission" date="2021-02" db="EMBL/GenBank/DDBJ databases">
        <authorList>
            <person name="Nowell W R."/>
        </authorList>
    </citation>
    <scope>NUCLEOTIDE SEQUENCE</scope>
</reference>
<feature type="compositionally biased region" description="Low complexity" evidence="1">
    <location>
        <begin position="82"/>
        <end position="95"/>
    </location>
</feature>
<comment type="caution">
    <text evidence="2">The sequence shown here is derived from an EMBL/GenBank/DDBJ whole genome shotgun (WGS) entry which is preliminary data.</text>
</comment>
<protein>
    <submittedName>
        <fullName evidence="2">Uncharacterized protein</fullName>
    </submittedName>
</protein>
<proteinExistence type="predicted"/>
<evidence type="ECO:0000313" key="3">
    <source>
        <dbReference type="Proteomes" id="UP000676336"/>
    </source>
</evidence>
<evidence type="ECO:0000256" key="1">
    <source>
        <dbReference type="SAM" id="MobiDB-lite"/>
    </source>
</evidence>
<gene>
    <name evidence="2" type="ORF">SMN809_LOCUS24211</name>
</gene>
<feature type="region of interest" description="Disordered" evidence="1">
    <location>
        <begin position="68"/>
        <end position="98"/>
    </location>
</feature>
<accession>A0A8S2T112</accession>
<dbReference type="EMBL" id="CAJOBI010027874">
    <property type="protein sequence ID" value="CAF4255914.1"/>
    <property type="molecule type" value="Genomic_DNA"/>
</dbReference>